<reference evidence="1" key="1">
    <citation type="journal article" date="2020" name="mSystems">
        <title>Genome- and Community-Level Interaction Insights into Carbon Utilization and Element Cycling Functions of Hydrothermarchaeota in Hydrothermal Sediment.</title>
        <authorList>
            <person name="Zhou Z."/>
            <person name="Liu Y."/>
            <person name="Xu W."/>
            <person name="Pan J."/>
            <person name="Luo Z.H."/>
            <person name="Li M."/>
        </authorList>
    </citation>
    <scope>NUCLEOTIDE SEQUENCE [LARGE SCALE GENOMIC DNA]</scope>
    <source>
        <strain evidence="1">HyVt-570</strain>
    </source>
</reference>
<name>A0A7C4VCL6_9DEIN</name>
<protein>
    <submittedName>
        <fullName evidence="1">DUF3197 domain-containing protein</fullName>
    </submittedName>
</protein>
<dbReference type="AlphaFoldDB" id="A0A7C4VCL6"/>
<gene>
    <name evidence="1" type="ORF">ENK37_06395</name>
</gene>
<comment type="caution">
    <text evidence="1">The sequence shown here is derived from an EMBL/GenBank/DDBJ whole genome shotgun (WGS) entry which is preliminary data.</text>
</comment>
<accession>A0A7C4VCL6</accession>
<dbReference type="Proteomes" id="UP000885759">
    <property type="component" value="Unassembled WGS sequence"/>
</dbReference>
<feature type="non-terminal residue" evidence="1">
    <location>
        <position position="28"/>
    </location>
</feature>
<proteinExistence type="predicted"/>
<sequence>MERIGFRGLPKETLEQLKPRLKKLHLPS</sequence>
<organism evidence="1">
    <name type="scientific">Oceanithermus profundus</name>
    <dbReference type="NCBI Taxonomy" id="187137"/>
    <lineage>
        <taxon>Bacteria</taxon>
        <taxon>Thermotogati</taxon>
        <taxon>Deinococcota</taxon>
        <taxon>Deinococci</taxon>
        <taxon>Thermales</taxon>
        <taxon>Thermaceae</taxon>
        <taxon>Oceanithermus</taxon>
    </lineage>
</organism>
<dbReference type="EMBL" id="DRPZ01000173">
    <property type="protein sequence ID" value="HGY09664.1"/>
    <property type="molecule type" value="Genomic_DNA"/>
</dbReference>
<evidence type="ECO:0000313" key="1">
    <source>
        <dbReference type="EMBL" id="HGY09664.1"/>
    </source>
</evidence>